<comment type="caution">
    <text evidence="1">The sequence shown here is derived from an EMBL/GenBank/DDBJ whole genome shotgun (WGS) entry which is preliminary data.</text>
</comment>
<organism evidence="1 2">
    <name type="scientific">Paenibacillus nanensis</name>
    <dbReference type="NCBI Taxonomy" id="393251"/>
    <lineage>
        <taxon>Bacteria</taxon>
        <taxon>Bacillati</taxon>
        <taxon>Bacillota</taxon>
        <taxon>Bacilli</taxon>
        <taxon>Bacillales</taxon>
        <taxon>Paenibacillaceae</taxon>
        <taxon>Paenibacillus</taxon>
    </lineage>
</organism>
<evidence type="ECO:0000313" key="2">
    <source>
        <dbReference type="Proteomes" id="UP000266482"/>
    </source>
</evidence>
<reference evidence="1 2" key="1">
    <citation type="submission" date="2018-09" db="EMBL/GenBank/DDBJ databases">
        <title>Paenibacillus aracenensis nov. sp. isolated from a cave in southern Spain.</title>
        <authorList>
            <person name="Jurado V."/>
            <person name="Gutierrez-Patricio S."/>
            <person name="Gonzalez-Pimentel J.L."/>
            <person name="Miller A.Z."/>
            <person name="Laiz L."/>
            <person name="Saiz-Jimenez C."/>
        </authorList>
    </citation>
    <scope>NUCLEOTIDE SEQUENCE [LARGE SCALE GENOMIC DNA]</scope>
    <source>
        <strain evidence="1 2">DSM 22867</strain>
    </source>
</reference>
<dbReference type="AlphaFoldDB" id="A0A3A1UZU2"/>
<dbReference type="Proteomes" id="UP000266482">
    <property type="component" value="Unassembled WGS sequence"/>
</dbReference>
<gene>
    <name evidence="1" type="ORF">D3P08_19125</name>
</gene>
<evidence type="ECO:0000313" key="1">
    <source>
        <dbReference type="EMBL" id="RIX50810.1"/>
    </source>
</evidence>
<dbReference type="RefSeq" id="WP_119601484.1">
    <property type="nucleotide sequence ID" value="NZ_QXQA01000013.1"/>
</dbReference>
<name>A0A3A1UZU2_9BACL</name>
<proteinExistence type="predicted"/>
<protein>
    <recommendedName>
        <fullName evidence="3">DUF2974 domain-containing protein</fullName>
    </recommendedName>
</protein>
<sequence>MRLTDQQYWMLASNGSAQSADTGLQLTLAERLSLDAIEAFAYRVNDSGHLLVIHYTLEDVHLGLQQLYEGDSELHRSLSAFVRKYAGQGPCSITGQGIGGAFGLYHAAVAGLTGVAFDAPGIGKLLTSKDLDTLSITNIAAEDSILPAIGSHPTPVTFAQLGAEEKERYSFDSNGFARPGEPNELFRSLMRISSLNDAARGRLDARVQELAEAAGLEPFISGDDDLMLLLHRLELPSVIEAIPKLLRRCGEAFQDIFWAWRSDVEPLLHYDARRQGEIVVERTTMAAQQMADYAKQFHEDMEMILTLTALQSLDRKEGLEQLEAAARRLADELGERLAKAANELTDQLGLLMMNRFGA</sequence>
<accession>A0A3A1UZU2</accession>
<keyword evidence="2" id="KW-1185">Reference proteome</keyword>
<dbReference type="EMBL" id="QXQA01000013">
    <property type="protein sequence ID" value="RIX50810.1"/>
    <property type="molecule type" value="Genomic_DNA"/>
</dbReference>
<evidence type="ECO:0008006" key="3">
    <source>
        <dbReference type="Google" id="ProtNLM"/>
    </source>
</evidence>